<evidence type="ECO:0000313" key="1">
    <source>
        <dbReference type="EMBL" id="EUA71509.1"/>
    </source>
</evidence>
<dbReference type="EMBL" id="JAOJ01000002">
    <property type="protein sequence ID" value="EUA71509.1"/>
    <property type="molecule type" value="Genomic_DNA"/>
</dbReference>
<gene>
    <name evidence="1" type="ORF">I540_3077</name>
</gene>
<organism evidence="1 2">
    <name type="scientific">Mycobacteroides abscessus subsp. bolletii 1513</name>
    <dbReference type="NCBI Taxonomy" id="1299321"/>
    <lineage>
        <taxon>Bacteria</taxon>
        <taxon>Bacillati</taxon>
        <taxon>Actinomycetota</taxon>
        <taxon>Actinomycetes</taxon>
        <taxon>Mycobacteriales</taxon>
        <taxon>Mycobacteriaceae</taxon>
        <taxon>Mycobacteroides</taxon>
        <taxon>Mycobacteroides abscessus</taxon>
    </lineage>
</organism>
<dbReference type="PATRIC" id="fig|1299321.3.peg.2989"/>
<dbReference type="AlphaFoldDB" id="X8DSZ2"/>
<dbReference type="Proteomes" id="UP000023351">
    <property type="component" value="Unassembled WGS sequence"/>
</dbReference>
<reference evidence="1 2" key="1">
    <citation type="submission" date="2013-12" db="EMBL/GenBank/DDBJ databases">
        <authorList>
            <person name="Zelazny A."/>
            <person name="Olivier K."/>
            <person name="Holland S."/>
            <person name="Lenaerts A."/>
            <person name="Ordway D."/>
            <person name="DeGroote M.A."/>
            <person name="Parker T."/>
            <person name="Sizemore C."/>
            <person name="Tallon L.J."/>
            <person name="Sadzewicz L.K."/>
            <person name="Sengamalay N."/>
            <person name="Fraser C.M."/>
            <person name="Hine E."/>
            <person name="Shefchek K.A."/>
            <person name="Das S.P."/>
            <person name="Tettelin H."/>
        </authorList>
    </citation>
    <scope>NUCLEOTIDE SEQUENCE [LARGE SCALE GENOMIC DNA]</scope>
    <source>
        <strain evidence="1 2">1513</strain>
    </source>
</reference>
<sequence length="59" mass="6379">MRDLPRAKSSDAQIDFASQLGVPDAGQLDRRDLSDLIALAQAEKWLPAFQRPGAVETAA</sequence>
<accession>X8DSZ2</accession>
<evidence type="ECO:0000313" key="2">
    <source>
        <dbReference type="Proteomes" id="UP000023351"/>
    </source>
</evidence>
<protein>
    <submittedName>
        <fullName evidence="1">Uncharacterized protein</fullName>
    </submittedName>
</protein>
<proteinExistence type="predicted"/>
<comment type="caution">
    <text evidence="1">The sequence shown here is derived from an EMBL/GenBank/DDBJ whole genome shotgun (WGS) entry which is preliminary data.</text>
</comment>
<name>X8DSZ2_9MYCO</name>